<dbReference type="PROSITE" id="PS51257">
    <property type="entry name" value="PROKAR_LIPOPROTEIN"/>
    <property type="match status" value="1"/>
</dbReference>
<feature type="region of interest" description="Disordered" evidence="1">
    <location>
        <begin position="172"/>
        <end position="248"/>
    </location>
</feature>
<keyword evidence="4" id="KW-1185">Reference proteome</keyword>
<protein>
    <recommendedName>
        <fullName evidence="5">DUF461 domain-containing protein</fullName>
    </recommendedName>
</protein>
<feature type="compositionally biased region" description="Acidic residues" evidence="1">
    <location>
        <begin position="178"/>
        <end position="204"/>
    </location>
</feature>
<evidence type="ECO:0008006" key="5">
    <source>
        <dbReference type="Google" id="ProtNLM"/>
    </source>
</evidence>
<evidence type="ECO:0000256" key="1">
    <source>
        <dbReference type="SAM" id="MobiDB-lite"/>
    </source>
</evidence>
<sequence>MSSSLRRGAVAAVFAFSTAVALSACGAGLEAETQQIKPDNASAHVDDIKVQNVNVILPDGPEGPAGVSARVFNEGTQPQVLESITLPGSDVVVELTPAEGESEVVVPARGSVALGGEGNASAFIADPAAAQIALGNAQEIVFLLSDTGAIELAATVVPAEANWAYYADWGPTPPALPADEEPGSEADADADQQDGEQADGEQSDDAANGAGAPEGEDGSAADEESGSEDQAAGDSVENDENTTGVTAP</sequence>
<name>A0A1I6P349_9ACTN</name>
<dbReference type="AlphaFoldDB" id="A0A1I6P349"/>
<organism evidence="3 4">
    <name type="scientific">Streptomyces harbinensis</name>
    <dbReference type="NCBI Taxonomy" id="1176198"/>
    <lineage>
        <taxon>Bacteria</taxon>
        <taxon>Bacillati</taxon>
        <taxon>Actinomycetota</taxon>
        <taxon>Actinomycetes</taxon>
        <taxon>Kitasatosporales</taxon>
        <taxon>Streptomycetaceae</taxon>
        <taxon>Streptomyces</taxon>
    </lineage>
</organism>
<accession>A0A1I6P349</accession>
<feature type="chain" id="PRO_5011751382" description="DUF461 domain-containing protein" evidence="2">
    <location>
        <begin position="27"/>
        <end position="248"/>
    </location>
</feature>
<evidence type="ECO:0000313" key="3">
    <source>
        <dbReference type="EMBL" id="SFS34510.1"/>
    </source>
</evidence>
<keyword evidence="2" id="KW-0732">Signal</keyword>
<dbReference type="RefSeq" id="WP_175542890.1">
    <property type="nucleotide sequence ID" value="NZ_FPAB01000001.1"/>
</dbReference>
<dbReference type="Proteomes" id="UP000198873">
    <property type="component" value="Unassembled WGS sequence"/>
</dbReference>
<reference evidence="4" key="1">
    <citation type="submission" date="2016-10" db="EMBL/GenBank/DDBJ databases">
        <authorList>
            <person name="Varghese N."/>
            <person name="Submissions S."/>
        </authorList>
    </citation>
    <scope>NUCLEOTIDE SEQUENCE [LARGE SCALE GENOMIC DNA]</scope>
    <source>
        <strain evidence="4">CGMCC 4.7047</strain>
    </source>
</reference>
<dbReference type="EMBL" id="FPAB01000001">
    <property type="protein sequence ID" value="SFS34510.1"/>
    <property type="molecule type" value="Genomic_DNA"/>
</dbReference>
<feature type="compositionally biased region" description="Acidic residues" evidence="1">
    <location>
        <begin position="214"/>
        <end position="227"/>
    </location>
</feature>
<evidence type="ECO:0000256" key="2">
    <source>
        <dbReference type="SAM" id="SignalP"/>
    </source>
</evidence>
<feature type="signal peptide" evidence="2">
    <location>
        <begin position="1"/>
        <end position="26"/>
    </location>
</feature>
<evidence type="ECO:0000313" key="4">
    <source>
        <dbReference type="Proteomes" id="UP000198873"/>
    </source>
</evidence>
<gene>
    <name evidence="3" type="ORF">SAMN05444716_101239</name>
</gene>
<proteinExistence type="predicted"/>